<gene>
    <name evidence="1" type="ORF">KAJ71_18790</name>
</gene>
<dbReference type="RefSeq" id="WP_248947095.1">
    <property type="nucleotide sequence ID" value="NZ_CBCSGY010000102.1"/>
</dbReference>
<reference evidence="1" key="1">
    <citation type="submission" date="2021-04" db="EMBL/GenBank/DDBJ databases">
        <title>Genome sequence of Serratia sp. arafor3.</title>
        <authorList>
            <person name="Besaury L."/>
        </authorList>
    </citation>
    <scope>NUCLEOTIDE SEQUENCE</scope>
    <source>
        <strain evidence="1">Arafor3</strain>
    </source>
</reference>
<name>A0ABT0KGA9_9GAMM</name>
<evidence type="ECO:0000313" key="2">
    <source>
        <dbReference type="Proteomes" id="UP001165275"/>
    </source>
</evidence>
<proteinExistence type="predicted"/>
<comment type="caution">
    <text evidence="1">The sequence shown here is derived from an EMBL/GenBank/DDBJ whole genome shotgun (WGS) entry which is preliminary data.</text>
</comment>
<keyword evidence="2" id="KW-1185">Reference proteome</keyword>
<dbReference type="EMBL" id="JAGQDC010000017">
    <property type="protein sequence ID" value="MCL1031046.1"/>
    <property type="molecule type" value="Genomic_DNA"/>
</dbReference>
<accession>A0ABT0KGA9</accession>
<protein>
    <submittedName>
        <fullName evidence="1">Uncharacterized protein</fullName>
    </submittedName>
</protein>
<organism evidence="1 2">
    <name type="scientific">Serratia silvae</name>
    <dbReference type="NCBI Taxonomy" id="2824122"/>
    <lineage>
        <taxon>Bacteria</taxon>
        <taxon>Pseudomonadati</taxon>
        <taxon>Pseudomonadota</taxon>
        <taxon>Gammaproteobacteria</taxon>
        <taxon>Enterobacterales</taxon>
        <taxon>Yersiniaceae</taxon>
        <taxon>Serratia</taxon>
    </lineage>
</organism>
<dbReference type="Proteomes" id="UP001165275">
    <property type="component" value="Unassembled WGS sequence"/>
</dbReference>
<sequence length="225" mass="25823">MTARDDIKNNRLIYTEHLGWIDLWHAMGDDARALWGQLFSEPANPLLKGYFLVNYSQTMGKTYAGVSVRSGVRAQWKVKKGLSIETKRSIALSMMFYVSLKFEGLQSNVLFSRLTDSGYSCEDLVSNLLGFYSVVLPRNYMALIRPKSKEYAQMIWDYYGPVGRYKNNELKAIIFPDPERFPNNAYPYKKRLPSYLSSIKPFSSYENDLVINTIDANVFLGMGLK</sequence>
<evidence type="ECO:0000313" key="1">
    <source>
        <dbReference type="EMBL" id="MCL1031046.1"/>
    </source>
</evidence>